<dbReference type="Pfam" id="PF04993">
    <property type="entry name" value="TfoX_N"/>
    <property type="match status" value="1"/>
</dbReference>
<proteinExistence type="predicted"/>
<protein>
    <submittedName>
        <fullName evidence="2">TfoX N-terminal domain-containing protein</fullName>
    </submittedName>
</protein>
<dbReference type="Gene3D" id="3.30.1460.30">
    <property type="entry name" value="YgaC/TfoX-N like chaperone"/>
    <property type="match status" value="1"/>
</dbReference>
<dbReference type="STRING" id="498292.SAMN05660845_2324"/>
<reference evidence="3" key="1">
    <citation type="submission" date="2016-10" db="EMBL/GenBank/DDBJ databases">
        <authorList>
            <person name="Varghese N."/>
            <person name="Submissions S."/>
        </authorList>
    </citation>
    <scope>NUCLEOTIDE SEQUENCE [LARGE SCALE GENOMIC DNA]</scope>
    <source>
        <strain evidence="3">DSM 21789</strain>
    </source>
</reference>
<organism evidence="2 3">
    <name type="scientific">Flavobacterium swingsii</name>
    <dbReference type="NCBI Taxonomy" id="498292"/>
    <lineage>
        <taxon>Bacteria</taxon>
        <taxon>Pseudomonadati</taxon>
        <taxon>Bacteroidota</taxon>
        <taxon>Flavobacteriia</taxon>
        <taxon>Flavobacteriales</taxon>
        <taxon>Flavobacteriaceae</taxon>
        <taxon>Flavobacterium</taxon>
    </lineage>
</organism>
<gene>
    <name evidence="2" type="ORF">SAMN05660845_2324</name>
</gene>
<feature type="domain" description="TfoX N-terminal" evidence="1">
    <location>
        <begin position="23"/>
        <end position="104"/>
    </location>
</feature>
<name>A0A1I0ZN44_9FLAO</name>
<evidence type="ECO:0000259" key="1">
    <source>
        <dbReference type="Pfam" id="PF04993"/>
    </source>
</evidence>
<dbReference type="InterPro" id="IPR007076">
    <property type="entry name" value="TfoX_N"/>
</dbReference>
<dbReference type="RefSeq" id="WP_091477380.1">
    <property type="nucleotide sequence ID" value="NZ_FOJT01000006.1"/>
</dbReference>
<dbReference type="SUPFAM" id="SSF159894">
    <property type="entry name" value="YgaC/TfoX-N like"/>
    <property type="match status" value="1"/>
</dbReference>
<evidence type="ECO:0000313" key="2">
    <source>
        <dbReference type="EMBL" id="SFB27219.1"/>
    </source>
</evidence>
<evidence type="ECO:0000313" key="3">
    <source>
        <dbReference type="Proteomes" id="UP000199604"/>
    </source>
</evidence>
<accession>A0A1I0ZN44</accession>
<keyword evidence="3" id="KW-1185">Reference proteome</keyword>
<dbReference type="EMBL" id="FOJT01000006">
    <property type="protein sequence ID" value="SFB27219.1"/>
    <property type="molecule type" value="Genomic_DNA"/>
</dbReference>
<sequence>MAYNEELAFRIKKNLILQNIDFVEKKMFGGLAFMINDKMCIGIIKEELMLRVLETNYEDLLKKDYVRPMNFTGKIIKGMVFVESEGLSNEKKLLEFINYGLEFAEKGVVKSKKKK</sequence>
<dbReference type="AlphaFoldDB" id="A0A1I0ZN44"/>
<dbReference type="OrthoDB" id="214902at2"/>
<dbReference type="Proteomes" id="UP000199604">
    <property type="component" value="Unassembled WGS sequence"/>
</dbReference>